<evidence type="ECO:0000256" key="2">
    <source>
        <dbReference type="ARBA" id="ARBA00022966"/>
    </source>
</evidence>
<dbReference type="SUPFAM" id="SSF49410">
    <property type="entry name" value="Alpha-macroglobulin receptor domain"/>
    <property type="match status" value="1"/>
</dbReference>
<proteinExistence type="predicted"/>
<name>A0A5C6LQK2_9BACT</name>
<dbReference type="InterPro" id="IPR008930">
    <property type="entry name" value="Terpenoid_cyclase/PrenylTrfase"/>
</dbReference>
<evidence type="ECO:0000256" key="1">
    <source>
        <dbReference type="ARBA" id="ARBA00022729"/>
    </source>
</evidence>
<dbReference type="AlphaFoldDB" id="A0A5C6LQK2"/>
<dbReference type="Gene3D" id="2.60.40.690">
    <property type="entry name" value="Alpha-macroglobulin, receptor-binding domain"/>
    <property type="match status" value="1"/>
</dbReference>
<evidence type="ECO:0000259" key="3">
    <source>
        <dbReference type="Pfam" id="PF07677"/>
    </source>
</evidence>
<dbReference type="InterPro" id="IPR036595">
    <property type="entry name" value="A-macroglobulin_rcpt-bd_sf"/>
</dbReference>
<keyword evidence="1" id="KW-0732">Signal</keyword>
<accession>A0A5C6LQK2</accession>
<comment type="caution">
    <text evidence="4">The sequence shown here is derived from an EMBL/GenBank/DDBJ whole genome shotgun (WGS) entry which is preliminary data.</text>
</comment>
<keyword evidence="2" id="KW-0882">Thioester bond</keyword>
<dbReference type="InterPro" id="IPR009048">
    <property type="entry name" value="A-macroglobulin_rcpt-bd"/>
</dbReference>
<dbReference type="RefSeq" id="WP_146306737.1">
    <property type="nucleotide sequence ID" value="NZ_VOHS01000023.1"/>
</dbReference>
<dbReference type="PANTHER" id="PTHR11412:SF136">
    <property type="entry name" value="CD109 ANTIGEN"/>
    <property type="match status" value="1"/>
</dbReference>
<reference evidence="4 5" key="1">
    <citation type="submission" date="2019-08" db="EMBL/GenBank/DDBJ databases">
        <title>Whole genome sequencing of chitin degrading bacteria Chitinophaga pinensis YS16.</title>
        <authorList>
            <person name="Singh R.P."/>
            <person name="Manchanda G."/>
            <person name="Maurya I.K."/>
            <person name="Joshi N.K."/>
            <person name="Srivastava A.K."/>
        </authorList>
    </citation>
    <scope>NUCLEOTIDE SEQUENCE [LARGE SCALE GENOMIC DNA]</scope>
    <source>
        <strain evidence="4 5">YS-16</strain>
    </source>
</reference>
<protein>
    <recommendedName>
        <fullName evidence="3">Alpha-macroglobulin receptor-binding domain-containing protein</fullName>
    </recommendedName>
</protein>
<evidence type="ECO:0000313" key="4">
    <source>
        <dbReference type="EMBL" id="TWV98846.1"/>
    </source>
</evidence>
<dbReference type="SUPFAM" id="SSF48239">
    <property type="entry name" value="Terpenoid cyclases/Protein prenyltransferases"/>
    <property type="match status" value="1"/>
</dbReference>
<dbReference type="Gene3D" id="1.50.10.20">
    <property type="match status" value="1"/>
</dbReference>
<keyword evidence="5" id="KW-1185">Reference proteome</keyword>
<dbReference type="PANTHER" id="PTHR11412">
    <property type="entry name" value="MACROGLOBULIN / COMPLEMENT"/>
    <property type="match status" value="1"/>
</dbReference>
<sequence length="294" mass="32600">MALAASNMGRTDDFNQLLTAAKKAKLNAETSVVNSRSSSLRIETMALYALALMREKTPEIAEISNLIADIMKQRCSYGYGSTQGTVLALEAICTYQQMIGDQIAGSQMEIKVNNKTIYAGTSATSDINNIVEGANTFSIKYKHEKSNAPYQLELAYFTSLPPNDAQAELKLATELSTGQTKVGETVRMQVAVTNTKNILQPMSIVKVGIPAGLTVQPWQLKEMMEQGQIAYYEIFDNYLVLYWMGFAPQETKKVNFDLKAEIAGKYKGKASTTYLYYTPEFKHWNAGTEITIEP</sequence>
<dbReference type="EMBL" id="VOHS01000023">
    <property type="protein sequence ID" value="TWV98846.1"/>
    <property type="molecule type" value="Genomic_DNA"/>
</dbReference>
<dbReference type="Pfam" id="PF07677">
    <property type="entry name" value="A2M_recep"/>
    <property type="match status" value="1"/>
</dbReference>
<dbReference type="Proteomes" id="UP000318815">
    <property type="component" value="Unassembled WGS sequence"/>
</dbReference>
<organism evidence="4 5">
    <name type="scientific">Chitinophaga pinensis</name>
    <dbReference type="NCBI Taxonomy" id="79329"/>
    <lineage>
        <taxon>Bacteria</taxon>
        <taxon>Pseudomonadati</taxon>
        <taxon>Bacteroidota</taxon>
        <taxon>Chitinophagia</taxon>
        <taxon>Chitinophagales</taxon>
        <taxon>Chitinophagaceae</taxon>
        <taxon>Chitinophaga</taxon>
    </lineage>
</organism>
<evidence type="ECO:0000313" key="5">
    <source>
        <dbReference type="Proteomes" id="UP000318815"/>
    </source>
</evidence>
<dbReference type="InterPro" id="IPR050473">
    <property type="entry name" value="A2M/Complement_sys"/>
</dbReference>
<feature type="domain" description="Alpha-macroglobulin receptor-binding" evidence="3">
    <location>
        <begin position="202"/>
        <end position="282"/>
    </location>
</feature>
<gene>
    <name evidence="4" type="ORF">FEF09_19980</name>
</gene>
<dbReference type="GO" id="GO:0005576">
    <property type="term" value="C:extracellular region"/>
    <property type="evidence" value="ECO:0007669"/>
    <property type="project" value="InterPro"/>
</dbReference>
<dbReference type="OrthoDB" id="679547at2"/>